<name>A0A1Q9F4P9_SYMMI</name>
<evidence type="ECO:0000313" key="2">
    <source>
        <dbReference type="Proteomes" id="UP000186817"/>
    </source>
</evidence>
<dbReference type="Proteomes" id="UP000186817">
    <property type="component" value="Unassembled WGS sequence"/>
</dbReference>
<reference evidence="1 2" key="1">
    <citation type="submission" date="2016-02" db="EMBL/GenBank/DDBJ databases">
        <title>Genome analysis of coral dinoflagellate symbionts highlights evolutionary adaptations to a symbiotic lifestyle.</title>
        <authorList>
            <person name="Aranda M."/>
            <person name="Li Y."/>
            <person name="Liew Y.J."/>
            <person name="Baumgarten S."/>
            <person name="Simakov O."/>
            <person name="Wilson M."/>
            <person name="Piel J."/>
            <person name="Ashoor H."/>
            <person name="Bougouffa S."/>
            <person name="Bajic V.B."/>
            <person name="Ryu T."/>
            <person name="Ravasi T."/>
            <person name="Bayer T."/>
            <person name="Micklem G."/>
            <person name="Kim H."/>
            <person name="Bhak J."/>
            <person name="Lajeunesse T.C."/>
            <person name="Voolstra C.R."/>
        </authorList>
    </citation>
    <scope>NUCLEOTIDE SEQUENCE [LARGE SCALE GENOMIC DNA]</scope>
    <source>
        <strain evidence="1 2">CCMP2467</strain>
    </source>
</reference>
<proteinExistence type="predicted"/>
<sequence>MPPRTDVALGAAVGTVLGTALAVSLGVGLGISGGLGVYFAVGALTVSVPDASSFSQNAQAIQAVKRTLARMAGDEVDESAVELVLPCAPGAFFAAYRAGALRRRLQETINICFNIQVEGEDNSIRVCQRLSEFGPGTADRYLGAELPGGNAHVINWTAAPNPFAANPNLNIGEPPPGFNPSETGVALG</sequence>
<evidence type="ECO:0000313" key="1">
    <source>
        <dbReference type="EMBL" id="OLQ14674.1"/>
    </source>
</evidence>
<comment type="caution">
    <text evidence="1">The sequence shown here is derived from an EMBL/GenBank/DDBJ whole genome shotgun (WGS) entry which is preliminary data.</text>
</comment>
<dbReference type="AlphaFoldDB" id="A0A1Q9F4P9"/>
<keyword evidence="2" id="KW-1185">Reference proteome</keyword>
<dbReference type="EMBL" id="LSRX01000012">
    <property type="protein sequence ID" value="OLQ14674.1"/>
    <property type="molecule type" value="Genomic_DNA"/>
</dbReference>
<dbReference type="OrthoDB" id="438780at2759"/>
<gene>
    <name evidence="1" type="ORF">AK812_SmicGene1174</name>
</gene>
<accession>A0A1Q9F4P9</accession>
<protein>
    <submittedName>
        <fullName evidence="1">Uncharacterized protein</fullName>
    </submittedName>
</protein>
<organism evidence="1 2">
    <name type="scientific">Symbiodinium microadriaticum</name>
    <name type="common">Dinoflagellate</name>
    <name type="synonym">Zooxanthella microadriatica</name>
    <dbReference type="NCBI Taxonomy" id="2951"/>
    <lineage>
        <taxon>Eukaryota</taxon>
        <taxon>Sar</taxon>
        <taxon>Alveolata</taxon>
        <taxon>Dinophyceae</taxon>
        <taxon>Suessiales</taxon>
        <taxon>Symbiodiniaceae</taxon>
        <taxon>Symbiodinium</taxon>
    </lineage>
</organism>